<dbReference type="Proteomes" id="UP000199283">
    <property type="component" value="Unassembled WGS sequence"/>
</dbReference>
<dbReference type="EMBL" id="FNZQ01000004">
    <property type="protein sequence ID" value="SEL34976.1"/>
    <property type="molecule type" value="Genomic_DNA"/>
</dbReference>
<dbReference type="OrthoDB" id="9805228at2"/>
<protein>
    <recommendedName>
        <fullName evidence="3">Activator of Hsp90 ATPase homolog 1-like protein</fullName>
    </recommendedName>
</protein>
<proteinExistence type="predicted"/>
<evidence type="ECO:0008006" key="3">
    <source>
        <dbReference type="Google" id="ProtNLM"/>
    </source>
</evidence>
<dbReference type="AlphaFoldDB" id="A0A1H7PH71"/>
<gene>
    <name evidence="1" type="ORF">SAMN04488526_2537</name>
</gene>
<reference evidence="1 2" key="1">
    <citation type="submission" date="2016-10" db="EMBL/GenBank/DDBJ databases">
        <authorList>
            <person name="de Groot N.N."/>
        </authorList>
    </citation>
    <scope>NUCLEOTIDE SEQUENCE [LARGE SCALE GENOMIC DNA]</scope>
    <source>
        <strain evidence="1 2">DSM 14858</strain>
    </source>
</reference>
<dbReference type="SUPFAM" id="SSF55961">
    <property type="entry name" value="Bet v1-like"/>
    <property type="match status" value="1"/>
</dbReference>
<evidence type="ECO:0000313" key="1">
    <source>
        <dbReference type="EMBL" id="SEL34976.1"/>
    </source>
</evidence>
<keyword evidence="2" id="KW-1185">Reference proteome</keyword>
<dbReference type="RefSeq" id="WP_092763260.1">
    <property type="nucleotide sequence ID" value="NZ_FNZQ01000004.1"/>
</dbReference>
<sequence>MTRHFTVTCSRDFKHSASPVFATWLDPDARARFETPAGSGMSHVTYATAEGDNGEILIECPTGSLPY</sequence>
<name>A0A1H7PH71_9RHOB</name>
<evidence type="ECO:0000313" key="2">
    <source>
        <dbReference type="Proteomes" id="UP000199283"/>
    </source>
</evidence>
<dbReference type="STRING" id="188906.SAMN04488526_2537"/>
<accession>A0A1H7PH71</accession>
<organism evidence="1 2">
    <name type="scientific">Jannaschia helgolandensis</name>
    <dbReference type="NCBI Taxonomy" id="188906"/>
    <lineage>
        <taxon>Bacteria</taxon>
        <taxon>Pseudomonadati</taxon>
        <taxon>Pseudomonadota</taxon>
        <taxon>Alphaproteobacteria</taxon>
        <taxon>Rhodobacterales</taxon>
        <taxon>Roseobacteraceae</taxon>
        <taxon>Jannaschia</taxon>
    </lineage>
</organism>